<dbReference type="Gene3D" id="1.25.40.10">
    <property type="entry name" value="Tetratricopeptide repeat domain"/>
    <property type="match status" value="2"/>
</dbReference>
<evidence type="ECO:0000313" key="3">
    <source>
        <dbReference type="Proteomes" id="UP000439903"/>
    </source>
</evidence>
<proteinExistence type="inferred from homology"/>
<dbReference type="SMART" id="SM00671">
    <property type="entry name" value="SEL1"/>
    <property type="match status" value="3"/>
</dbReference>
<evidence type="ECO:0000313" key="2">
    <source>
        <dbReference type="EMBL" id="KAF0352494.1"/>
    </source>
</evidence>
<evidence type="ECO:0000256" key="1">
    <source>
        <dbReference type="ARBA" id="ARBA00038101"/>
    </source>
</evidence>
<dbReference type="AlphaFoldDB" id="A0A8H3WXX7"/>
<dbReference type="OrthoDB" id="2418412at2759"/>
<dbReference type="GO" id="GO:0016301">
    <property type="term" value="F:kinase activity"/>
    <property type="evidence" value="ECO:0007669"/>
    <property type="project" value="UniProtKB-KW"/>
</dbReference>
<comment type="caution">
    <text evidence="2">The sequence shown here is derived from an EMBL/GenBank/DDBJ whole genome shotgun (WGS) entry which is preliminary data.</text>
</comment>
<accession>A0A8H3WXX7</accession>
<reference evidence="2 3" key="1">
    <citation type="journal article" date="2019" name="Environ. Microbiol.">
        <title>At the nexus of three kingdoms: the genome of the mycorrhizal fungus Gigaspora margarita provides insights into plant, endobacterial and fungal interactions.</title>
        <authorList>
            <person name="Venice F."/>
            <person name="Ghignone S."/>
            <person name="Salvioli di Fossalunga A."/>
            <person name="Amselem J."/>
            <person name="Novero M."/>
            <person name="Xianan X."/>
            <person name="Sedzielewska Toro K."/>
            <person name="Morin E."/>
            <person name="Lipzen A."/>
            <person name="Grigoriev I.V."/>
            <person name="Henrissat B."/>
            <person name="Martin F.M."/>
            <person name="Bonfante P."/>
        </authorList>
    </citation>
    <scope>NUCLEOTIDE SEQUENCE [LARGE SCALE GENOMIC DNA]</scope>
    <source>
        <strain evidence="2 3">BEG34</strain>
    </source>
</reference>
<dbReference type="PANTHER" id="PTHR11102:SF160">
    <property type="entry name" value="ERAD-ASSOCIATED E3 UBIQUITIN-PROTEIN LIGASE COMPONENT HRD3"/>
    <property type="match status" value="1"/>
</dbReference>
<dbReference type="InterPro" id="IPR011990">
    <property type="entry name" value="TPR-like_helical_dom_sf"/>
</dbReference>
<keyword evidence="2" id="KW-0808">Transferase</keyword>
<dbReference type="EMBL" id="WTPW01003155">
    <property type="protein sequence ID" value="KAF0352494.1"/>
    <property type="molecule type" value="Genomic_DNA"/>
</dbReference>
<name>A0A8H3WXX7_GIGMA</name>
<organism evidence="2 3">
    <name type="scientific">Gigaspora margarita</name>
    <dbReference type="NCBI Taxonomy" id="4874"/>
    <lineage>
        <taxon>Eukaryota</taxon>
        <taxon>Fungi</taxon>
        <taxon>Fungi incertae sedis</taxon>
        <taxon>Mucoromycota</taxon>
        <taxon>Glomeromycotina</taxon>
        <taxon>Glomeromycetes</taxon>
        <taxon>Diversisporales</taxon>
        <taxon>Gigasporaceae</taxon>
        <taxon>Gigaspora</taxon>
    </lineage>
</organism>
<dbReference type="Proteomes" id="UP000439903">
    <property type="component" value="Unassembled WGS sequence"/>
</dbReference>
<gene>
    <name evidence="2" type="ORF">F8M41_015218</name>
</gene>
<keyword evidence="3" id="KW-1185">Reference proteome</keyword>
<dbReference type="PANTHER" id="PTHR11102">
    <property type="entry name" value="SEL-1-LIKE PROTEIN"/>
    <property type="match status" value="1"/>
</dbReference>
<dbReference type="SUPFAM" id="SSF81901">
    <property type="entry name" value="HCP-like"/>
    <property type="match status" value="1"/>
</dbReference>
<protein>
    <submittedName>
        <fullName evidence="2">Calmodulin-dependent protein kinase</fullName>
    </submittedName>
</protein>
<sequence length="145" mass="17562">MGNATGISNVETCYYYKISIERDFYKKFVYYQKSTKMSNKAETCNARYCFHYRIRVEMNICDVQETNDVGNFYYHRIGIKEDKYNAFEYYKKSTNIGFAMGMYNIEVCYYYGMKVLKDEYKAFEYYKKLAVMGFANRMYYVGKFY</sequence>
<keyword evidence="2" id="KW-0418">Kinase</keyword>
<dbReference type="InterPro" id="IPR050767">
    <property type="entry name" value="Sel1_AlgK"/>
</dbReference>
<dbReference type="InterPro" id="IPR006597">
    <property type="entry name" value="Sel1-like"/>
</dbReference>
<comment type="similarity">
    <text evidence="1">Belongs to the sel-1 family.</text>
</comment>